<protein>
    <recommendedName>
        <fullName evidence="1">proline--tRNA ligase</fullName>
        <ecNumber evidence="1">6.1.1.15</ecNumber>
    </recommendedName>
    <alternativeName>
        <fullName evidence="7">Prolyl-tRNA synthetase</fullName>
    </alternativeName>
</protein>
<evidence type="ECO:0000256" key="6">
    <source>
        <dbReference type="ARBA" id="ARBA00023146"/>
    </source>
</evidence>
<dbReference type="AlphaFoldDB" id="A0AAW2YN91"/>
<dbReference type="InterPro" id="IPR045864">
    <property type="entry name" value="aa-tRNA-synth_II/BPL/LPL"/>
</dbReference>
<keyword evidence="2" id="KW-0436">Ligase</keyword>
<evidence type="ECO:0000256" key="2">
    <source>
        <dbReference type="ARBA" id="ARBA00022598"/>
    </source>
</evidence>
<keyword evidence="11" id="KW-1185">Reference proteome</keyword>
<dbReference type="Pfam" id="PF00587">
    <property type="entry name" value="tRNA-synt_2b"/>
    <property type="match status" value="1"/>
</dbReference>
<proteinExistence type="predicted"/>
<dbReference type="SUPFAM" id="SSF52954">
    <property type="entry name" value="Class II aaRS ABD-related"/>
    <property type="match status" value="1"/>
</dbReference>
<dbReference type="EC" id="6.1.1.15" evidence="1"/>
<evidence type="ECO:0000313" key="10">
    <source>
        <dbReference type="EMBL" id="KAL0478363.1"/>
    </source>
</evidence>
<dbReference type="PRINTS" id="PR01046">
    <property type="entry name" value="TRNASYNTHPRO"/>
</dbReference>
<keyword evidence="5" id="KW-0648">Protein biosynthesis</keyword>
<evidence type="ECO:0000256" key="4">
    <source>
        <dbReference type="ARBA" id="ARBA00022840"/>
    </source>
</evidence>
<dbReference type="PANTHER" id="PTHR42753">
    <property type="entry name" value="MITOCHONDRIAL RIBOSOME PROTEIN L39/PROLYL-TRNA LIGASE FAMILY MEMBER"/>
    <property type="match status" value="1"/>
</dbReference>
<keyword evidence="3" id="KW-0547">Nucleotide-binding</keyword>
<evidence type="ECO:0000256" key="1">
    <source>
        <dbReference type="ARBA" id="ARBA00012831"/>
    </source>
</evidence>
<reference evidence="10 11" key="1">
    <citation type="submission" date="2024-03" db="EMBL/GenBank/DDBJ databases">
        <title>The Acrasis kona genome and developmental transcriptomes reveal deep origins of eukaryotic multicellular pathways.</title>
        <authorList>
            <person name="Sheikh S."/>
            <person name="Fu C.-J."/>
            <person name="Brown M.W."/>
            <person name="Baldauf S.L."/>
        </authorList>
    </citation>
    <scope>NUCLEOTIDE SEQUENCE [LARGE SCALE GENOMIC DNA]</scope>
    <source>
        <strain evidence="10 11">ATCC MYA-3509</strain>
    </source>
</reference>
<dbReference type="SUPFAM" id="SSF55681">
    <property type="entry name" value="Class II aaRS and biotin synthetases"/>
    <property type="match status" value="1"/>
</dbReference>
<evidence type="ECO:0000313" key="11">
    <source>
        <dbReference type="Proteomes" id="UP001431209"/>
    </source>
</evidence>
<evidence type="ECO:0000256" key="7">
    <source>
        <dbReference type="ARBA" id="ARBA00029731"/>
    </source>
</evidence>
<dbReference type="InterPro" id="IPR002314">
    <property type="entry name" value="aa-tRNA-synt_IIb"/>
</dbReference>
<dbReference type="InterPro" id="IPR006195">
    <property type="entry name" value="aa-tRNA-synth_II"/>
</dbReference>
<dbReference type="PROSITE" id="PS50862">
    <property type="entry name" value="AA_TRNA_LIGASE_II"/>
    <property type="match status" value="1"/>
</dbReference>
<dbReference type="Gene3D" id="3.40.50.800">
    <property type="entry name" value="Anticodon-binding domain"/>
    <property type="match status" value="1"/>
</dbReference>
<evidence type="ECO:0000256" key="3">
    <source>
        <dbReference type="ARBA" id="ARBA00022741"/>
    </source>
</evidence>
<gene>
    <name evidence="10" type="ORF">AKO1_008602</name>
</gene>
<dbReference type="GO" id="GO:0006433">
    <property type="term" value="P:prolyl-tRNA aminoacylation"/>
    <property type="evidence" value="ECO:0007669"/>
    <property type="project" value="InterPro"/>
</dbReference>
<dbReference type="GO" id="GO:0004827">
    <property type="term" value="F:proline-tRNA ligase activity"/>
    <property type="evidence" value="ECO:0007669"/>
    <property type="project" value="UniProtKB-EC"/>
</dbReference>
<dbReference type="InterPro" id="IPR050062">
    <property type="entry name" value="Pro-tRNA_synthetase"/>
</dbReference>
<dbReference type="Pfam" id="PF03129">
    <property type="entry name" value="HGTP_anticodon"/>
    <property type="match status" value="1"/>
</dbReference>
<accession>A0AAW2YN91</accession>
<keyword evidence="6" id="KW-0030">Aminoacyl-tRNA synthetase</keyword>
<evidence type="ECO:0000256" key="5">
    <source>
        <dbReference type="ARBA" id="ARBA00022917"/>
    </source>
</evidence>
<dbReference type="GO" id="GO:0005739">
    <property type="term" value="C:mitochondrion"/>
    <property type="evidence" value="ECO:0007669"/>
    <property type="project" value="TreeGrafter"/>
</dbReference>
<dbReference type="Gene3D" id="3.30.930.10">
    <property type="entry name" value="Bira Bifunctional Protein, Domain 2"/>
    <property type="match status" value="2"/>
</dbReference>
<dbReference type="Proteomes" id="UP001431209">
    <property type="component" value="Unassembled WGS sequence"/>
</dbReference>
<comment type="catalytic activity">
    <reaction evidence="8">
        <text>tRNA(Pro) + L-proline + ATP = L-prolyl-tRNA(Pro) + AMP + diphosphate</text>
        <dbReference type="Rhea" id="RHEA:14305"/>
        <dbReference type="Rhea" id="RHEA-COMP:9700"/>
        <dbReference type="Rhea" id="RHEA-COMP:9702"/>
        <dbReference type="ChEBI" id="CHEBI:30616"/>
        <dbReference type="ChEBI" id="CHEBI:33019"/>
        <dbReference type="ChEBI" id="CHEBI:60039"/>
        <dbReference type="ChEBI" id="CHEBI:78442"/>
        <dbReference type="ChEBI" id="CHEBI:78532"/>
        <dbReference type="ChEBI" id="CHEBI:456215"/>
        <dbReference type="EC" id="6.1.1.15"/>
    </reaction>
</comment>
<name>A0AAW2YN91_9EUKA</name>
<evidence type="ECO:0000259" key="9">
    <source>
        <dbReference type="PROSITE" id="PS50862"/>
    </source>
</evidence>
<feature type="domain" description="Aminoacyl-transfer RNA synthetases class-II family profile" evidence="9">
    <location>
        <begin position="63"/>
        <end position="454"/>
    </location>
</feature>
<dbReference type="InterPro" id="IPR002316">
    <property type="entry name" value="Pro-tRNA-ligase_IIa"/>
</dbReference>
<sequence>MLRRTLLNKPLLCRGTQIRHAHITRMSRILTSIQSKQDIDRMDELKGATIDSHRLLLVNGYIRQLSQGLYTMMPLAERVIEKLSRVIDHELNKIDAQKVTMPKVQPKELWEKTGRWESNQDQLFIAKDHKNRDYCLAPTAEECVTQVAANELLKQGKKIFPLRIYQTGTKYRDELRPKFGLMRAKEFLMKDMYSFDMTAQDAFATYDLVVQSYKNIFEACDLDYVIVDADSGSIGGSRSNEFQILAKVGDDNILYCGCPPQTRYAANIEKAVGVPPQSTGNTRPHSDKPRQVKVNHVQYEKIKNNFKVHHTSTEHCSVQVLLPHDRNLNEIKFKDYLKNIPPQNECLYLVDSTVIDYFDECDQGVVVHVGDFRDAKEGDLCANSENPNCKCLPLKSHNGIEIGHVFYLGQKYSRSFDMKVDDSYVEMGCYGIGVSRVMQCIVETHNDDKGIVWPILVAPYRLNIIPMRPRKEANMSDHDVELVQNKHYEEGVDLYKKLSNLTFFKNQLILDDRLQERPFSKINTSTSLGIPITVVIGKDFMNNQLLEVIVRKKGEEDVRKMSKEELLDMCSNLSKSFNDYE</sequence>
<dbReference type="EMBL" id="JAOPGA020000370">
    <property type="protein sequence ID" value="KAL0478363.1"/>
    <property type="molecule type" value="Genomic_DNA"/>
</dbReference>
<organism evidence="10 11">
    <name type="scientific">Acrasis kona</name>
    <dbReference type="NCBI Taxonomy" id="1008807"/>
    <lineage>
        <taxon>Eukaryota</taxon>
        <taxon>Discoba</taxon>
        <taxon>Heterolobosea</taxon>
        <taxon>Tetramitia</taxon>
        <taxon>Eutetramitia</taxon>
        <taxon>Acrasidae</taxon>
        <taxon>Acrasis</taxon>
    </lineage>
</organism>
<keyword evidence="4" id="KW-0067">ATP-binding</keyword>
<evidence type="ECO:0000256" key="8">
    <source>
        <dbReference type="ARBA" id="ARBA00047671"/>
    </source>
</evidence>
<comment type="caution">
    <text evidence="10">The sequence shown here is derived from an EMBL/GenBank/DDBJ whole genome shotgun (WGS) entry which is preliminary data.</text>
</comment>
<dbReference type="PANTHER" id="PTHR42753:SF2">
    <property type="entry name" value="PROLINE--TRNA LIGASE"/>
    <property type="match status" value="1"/>
</dbReference>
<dbReference type="GO" id="GO:0005524">
    <property type="term" value="F:ATP binding"/>
    <property type="evidence" value="ECO:0007669"/>
    <property type="project" value="UniProtKB-KW"/>
</dbReference>
<dbReference type="InterPro" id="IPR036621">
    <property type="entry name" value="Anticodon-bd_dom_sf"/>
</dbReference>
<dbReference type="InterPro" id="IPR004154">
    <property type="entry name" value="Anticodon-bd"/>
</dbReference>